<organism evidence="3 4">
    <name type="scientific">Bordetella trematum</name>
    <dbReference type="NCBI Taxonomy" id="123899"/>
    <lineage>
        <taxon>Bacteria</taxon>
        <taxon>Pseudomonadati</taxon>
        <taxon>Pseudomonadota</taxon>
        <taxon>Betaproteobacteria</taxon>
        <taxon>Burkholderiales</taxon>
        <taxon>Alcaligenaceae</taxon>
        <taxon>Bordetella</taxon>
    </lineage>
</organism>
<reference evidence="3 4" key="1">
    <citation type="submission" date="2016-04" db="EMBL/GenBank/DDBJ databases">
        <authorList>
            <consortium name="Pathogen Informatics"/>
        </authorList>
    </citation>
    <scope>NUCLEOTIDE SEQUENCE [LARGE SCALE GENOMIC DNA]</scope>
    <source>
        <strain evidence="3 4">H044680328</strain>
    </source>
</reference>
<gene>
    <name evidence="3" type="ORF">SAMEA3906487_02969</name>
</gene>
<dbReference type="STRING" id="123899.SAMEA3906487_02969"/>
<dbReference type="PANTHER" id="PTHR42928">
    <property type="entry name" value="TRICARBOXYLATE-BINDING PROTEIN"/>
    <property type="match status" value="1"/>
</dbReference>
<dbReference type="OrthoDB" id="8678477at2"/>
<keyword evidence="4" id="KW-1185">Reference proteome</keyword>
<name>A0A157Q395_9BORD</name>
<proteinExistence type="inferred from homology"/>
<feature type="chain" id="PRO_5009816597" evidence="2">
    <location>
        <begin position="25"/>
        <end position="325"/>
    </location>
</feature>
<evidence type="ECO:0000256" key="2">
    <source>
        <dbReference type="SAM" id="SignalP"/>
    </source>
</evidence>
<sequence length="325" mass="34521">MKRSILSTLLATSFLLPLSGTALADTYPEKGKPVTLIVPFAPGGASDILVRLIGQRLGEVWGVPAVVQNKPGGDQVIAMQSLARSEKDGYTIGLTTSSFGLNKVVRDDFPLDPVKDFTPIGIIGQSSYVLAVGEDSPIKSFKELEKATQTGGKPYSYASCCFGTYFAAEMVKSATDLKGLHIPYKGSSPALNAMMTKEVDYIVDTTTATKPLIAAGKLRPLLVTGRTRSATLPDVPNLTEAGVPGDFEVGVWYGLTFPAGTPEHIVKKANATLNEILAMPDVKARIEGLDIEVTPTTPAEMHTKISSDVDKYVAAAKAAKLEFGK</sequence>
<dbReference type="PATRIC" id="fig|123899.6.peg.2960"/>
<dbReference type="eggNOG" id="COG3181">
    <property type="taxonomic scope" value="Bacteria"/>
</dbReference>
<dbReference type="AlphaFoldDB" id="A0A157Q395"/>
<dbReference type="RefSeq" id="WP_025517239.1">
    <property type="nucleotide sequence ID" value="NZ_CP016340.1"/>
</dbReference>
<keyword evidence="3" id="KW-0449">Lipoprotein</keyword>
<dbReference type="GeneID" id="56589781"/>
<evidence type="ECO:0000313" key="4">
    <source>
        <dbReference type="Proteomes" id="UP000076825"/>
    </source>
</evidence>
<keyword evidence="2" id="KW-0732">Signal</keyword>
<dbReference type="KEGG" id="btrm:SAMEA390648702969"/>
<dbReference type="SUPFAM" id="SSF53850">
    <property type="entry name" value="Periplasmic binding protein-like II"/>
    <property type="match status" value="1"/>
</dbReference>
<dbReference type="PANTHER" id="PTHR42928:SF5">
    <property type="entry name" value="BLR1237 PROTEIN"/>
    <property type="match status" value="1"/>
</dbReference>
<dbReference type="EMBL" id="LT546645">
    <property type="protein sequence ID" value="SAI71922.1"/>
    <property type="molecule type" value="Genomic_DNA"/>
</dbReference>
<accession>A0A157Q395</accession>
<dbReference type="Gene3D" id="3.40.190.150">
    <property type="entry name" value="Bordetella uptake gene, domain 1"/>
    <property type="match status" value="1"/>
</dbReference>
<comment type="similarity">
    <text evidence="1">Belongs to the UPF0065 (bug) family.</text>
</comment>
<feature type="signal peptide" evidence="2">
    <location>
        <begin position="1"/>
        <end position="24"/>
    </location>
</feature>
<dbReference type="Pfam" id="PF03401">
    <property type="entry name" value="TctC"/>
    <property type="match status" value="1"/>
</dbReference>
<dbReference type="Gene3D" id="3.40.190.10">
    <property type="entry name" value="Periplasmic binding protein-like II"/>
    <property type="match status" value="1"/>
</dbReference>
<dbReference type="InterPro" id="IPR005064">
    <property type="entry name" value="BUG"/>
</dbReference>
<dbReference type="PIRSF" id="PIRSF017082">
    <property type="entry name" value="YflP"/>
    <property type="match status" value="1"/>
</dbReference>
<dbReference type="Proteomes" id="UP000076825">
    <property type="component" value="Chromosome 1"/>
</dbReference>
<evidence type="ECO:0000256" key="1">
    <source>
        <dbReference type="ARBA" id="ARBA00006987"/>
    </source>
</evidence>
<protein>
    <submittedName>
        <fullName evidence="3">Lipoprotein</fullName>
    </submittedName>
</protein>
<evidence type="ECO:0000313" key="3">
    <source>
        <dbReference type="EMBL" id="SAI71922.1"/>
    </source>
</evidence>
<dbReference type="InterPro" id="IPR042100">
    <property type="entry name" value="Bug_dom1"/>
</dbReference>